<feature type="non-terminal residue" evidence="1">
    <location>
        <position position="1"/>
    </location>
</feature>
<gene>
    <name evidence="1" type="ORF">RPERSI_LOCUS6859</name>
</gene>
<sequence>DRTFSSYNFMTIKASFEDLKCEIPKTRAQVKYQNLLTHFSIQPVANLFF</sequence>
<reference evidence="1" key="1">
    <citation type="submission" date="2021-06" db="EMBL/GenBank/DDBJ databases">
        <authorList>
            <person name="Kallberg Y."/>
            <person name="Tangrot J."/>
            <person name="Rosling A."/>
        </authorList>
    </citation>
    <scope>NUCLEOTIDE SEQUENCE</scope>
    <source>
        <strain evidence="1">MA461A</strain>
    </source>
</reference>
<comment type="caution">
    <text evidence="1">The sequence shown here is derived from an EMBL/GenBank/DDBJ whole genome shotgun (WGS) entry which is preliminary data.</text>
</comment>
<protein>
    <submittedName>
        <fullName evidence="1">12739_t:CDS:1</fullName>
    </submittedName>
</protein>
<accession>A0ACA9N264</accession>
<evidence type="ECO:0000313" key="2">
    <source>
        <dbReference type="Proteomes" id="UP000789920"/>
    </source>
</evidence>
<organism evidence="1 2">
    <name type="scientific">Racocetra persica</name>
    <dbReference type="NCBI Taxonomy" id="160502"/>
    <lineage>
        <taxon>Eukaryota</taxon>
        <taxon>Fungi</taxon>
        <taxon>Fungi incertae sedis</taxon>
        <taxon>Mucoromycota</taxon>
        <taxon>Glomeromycotina</taxon>
        <taxon>Glomeromycetes</taxon>
        <taxon>Diversisporales</taxon>
        <taxon>Gigasporaceae</taxon>
        <taxon>Racocetra</taxon>
    </lineage>
</organism>
<name>A0ACA9N264_9GLOM</name>
<keyword evidence="2" id="KW-1185">Reference proteome</keyword>
<proteinExistence type="predicted"/>
<dbReference type="EMBL" id="CAJVQC010011178">
    <property type="protein sequence ID" value="CAG8624740.1"/>
    <property type="molecule type" value="Genomic_DNA"/>
</dbReference>
<evidence type="ECO:0000313" key="1">
    <source>
        <dbReference type="EMBL" id="CAG8624740.1"/>
    </source>
</evidence>
<dbReference type="Proteomes" id="UP000789920">
    <property type="component" value="Unassembled WGS sequence"/>
</dbReference>